<organism evidence="7 8">
    <name type="scientific">Saccharothrix lopnurensis</name>
    <dbReference type="NCBI Taxonomy" id="1670621"/>
    <lineage>
        <taxon>Bacteria</taxon>
        <taxon>Bacillati</taxon>
        <taxon>Actinomycetota</taxon>
        <taxon>Actinomycetes</taxon>
        <taxon>Pseudonocardiales</taxon>
        <taxon>Pseudonocardiaceae</taxon>
        <taxon>Saccharothrix</taxon>
    </lineage>
</organism>
<dbReference type="SUPFAM" id="SSF48452">
    <property type="entry name" value="TPR-like"/>
    <property type="match status" value="2"/>
</dbReference>
<keyword evidence="4" id="KW-0804">Transcription</keyword>
<dbReference type="SUPFAM" id="SSF46894">
    <property type="entry name" value="C-terminal effector domain of the bipartite response regulators"/>
    <property type="match status" value="1"/>
</dbReference>
<dbReference type="PANTHER" id="PTHR35807:SF1">
    <property type="entry name" value="TRANSCRIPTIONAL REGULATOR REDD"/>
    <property type="match status" value="1"/>
</dbReference>
<proteinExistence type="inferred from homology"/>
<evidence type="ECO:0000256" key="1">
    <source>
        <dbReference type="ARBA" id="ARBA00005820"/>
    </source>
</evidence>
<dbReference type="RefSeq" id="WP_380634266.1">
    <property type="nucleotide sequence ID" value="NZ_JBHSQO010000006.1"/>
</dbReference>
<dbReference type="SMART" id="SM00862">
    <property type="entry name" value="Trans_reg_C"/>
    <property type="match status" value="1"/>
</dbReference>
<dbReference type="Gene3D" id="1.25.40.10">
    <property type="entry name" value="Tetratricopeptide repeat domain"/>
    <property type="match status" value="2"/>
</dbReference>
<feature type="DNA-binding region" description="OmpR/PhoB-type" evidence="5">
    <location>
        <begin position="1"/>
        <end position="93"/>
    </location>
</feature>
<dbReference type="PRINTS" id="PR00364">
    <property type="entry name" value="DISEASERSIST"/>
</dbReference>
<evidence type="ECO:0000313" key="8">
    <source>
        <dbReference type="Proteomes" id="UP001596220"/>
    </source>
</evidence>
<keyword evidence="8" id="KW-1185">Reference proteome</keyword>
<dbReference type="InterPro" id="IPR016032">
    <property type="entry name" value="Sig_transdc_resp-reg_C-effctor"/>
</dbReference>
<evidence type="ECO:0000259" key="6">
    <source>
        <dbReference type="PROSITE" id="PS51755"/>
    </source>
</evidence>
<dbReference type="Pfam" id="PF13424">
    <property type="entry name" value="TPR_12"/>
    <property type="match status" value="1"/>
</dbReference>
<dbReference type="CDD" id="cd15831">
    <property type="entry name" value="BTAD"/>
    <property type="match status" value="1"/>
</dbReference>
<feature type="domain" description="OmpR/PhoB-type" evidence="6">
    <location>
        <begin position="1"/>
        <end position="93"/>
    </location>
</feature>
<evidence type="ECO:0000313" key="7">
    <source>
        <dbReference type="EMBL" id="MFC6089189.1"/>
    </source>
</evidence>
<evidence type="ECO:0000256" key="2">
    <source>
        <dbReference type="ARBA" id="ARBA00023015"/>
    </source>
</evidence>
<name>A0ABW1P2J0_9PSEU</name>
<dbReference type="Pfam" id="PF03704">
    <property type="entry name" value="BTAD"/>
    <property type="match status" value="1"/>
</dbReference>
<accession>A0ABW1P2J0</accession>
<keyword evidence="2" id="KW-0805">Transcription regulation</keyword>
<evidence type="ECO:0000256" key="4">
    <source>
        <dbReference type="ARBA" id="ARBA00023163"/>
    </source>
</evidence>
<dbReference type="InterPro" id="IPR027417">
    <property type="entry name" value="P-loop_NTPase"/>
</dbReference>
<dbReference type="Proteomes" id="UP001596220">
    <property type="component" value="Unassembled WGS sequence"/>
</dbReference>
<dbReference type="EMBL" id="JBHSQO010000006">
    <property type="protein sequence ID" value="MFC6089189.1"/>
    <property type="molecule type" value="Genomic_DNA"/>
</dbReference>
<protein>
    <submittedName>
        <fullName evidence="7">BTAD domain-containing putative transcriptional regulator</fullName>
    </submittedName>
</protein>
<keyword evidence="3 5" id="KW-0238">DNA-binding</keyword>
<dbReference type="Gene3D" id="1.10.10.10">
    <property type="entry name" value="Winged helix-like DNA-binding domain superfamily/Winged helix DNA-binding domain"/>
    <property type="match status" value="1"/>
</dbReference>
<dbReference type="PROSITE" id="PS51755">
    <property type="entry name" value="OMPR_PHOB"/>
    <property type="match status" value="1"/>
</dbReference>
<reference evidence="8" key="1">
    <citation type="journal article" date="2019" name="Int. J. Syst. Evol. Microbiol.">
        <title>The Global Catalogue of Microorganisms (GCM) 10K type strain sequencing project: providing services to taxonomists for standard genome sequencing and annotation.</title>
        <authorList>
            <consortium name="The Broad Institute Genomics Platform"/>
            <consortium name="The Broad Institute Genome Sequencing Center for Infectious Disease"/>
            <person name="Wu L."/>
            <person name="Ma J."/>
        </authorList>
    </citation>
    <scope>NUCLEOTIDE SEQUENCE [LARGE SCALE GENOMIC DNA]</scope>
    <source>
        <strain evidence="8">CGMCC 4.7246</strain>
    </source>
</reference>
<dbReference type="SMART" id="SM01043">
    <property type="entry name" value="BTAD"/>
    <property type="match status" value="1"/>
</dbReference>
<evidence type="ECO:0000256" key="3">
    <source>
        <dbReference type="ARBA" id="ARBA00023125"/>
    </source>
</evidence>
<dbReference type="SUPFAM" id="SSF52540">
    <property type="entry name" value="P-loop containing nucleoside triphosphate hydrolases"/>
    <property type="match status" value="1"/>
</dbReference>
<gene>
    <name evidence="7" type="ORF">ACFP3R_07890</name>
</gene>
<sequence length="968" mass="102776">MIRFTVLGPLEVWHGDERVEVPAGLARVLLATLLLRANQTVTVDALVERLWDGRAGNPARARSTLHMVVTRLRQALGEANVVRTTTNGYLAEVGPDALDLHRFRALAAEGRCAEALGLWRGEPLSDVRSDALHQEDVEPLREERLVVLERRIEADLAAGRAVDLVPELRALTKAYPLRERFWGQLVLALHRGDRQAEALAEYRAISERLVEELGVDPSQYLRAVHHTVLVGEPAPPAAPPAASGASGAWTALCQLPPETVDFVGREDLCKEAIALLTGRSGGTGVPVVAITGPPGGGKSAWTVRVAHALRDRFPDGQLFVRLDGAGRAPRDPGEVLAELLTAVGVASSAIPDRLEARAAAFRAHVADRAVLLVLDDAASVAQVRHLLPGTPGTAVLISSRRRLSGLPGVRVLRVPPLSPAMALDLLSLMIGADRVAAAGRAVDEVVEVCGGLPLALRIVGARLAARPSLPPAKLAARLVDERRRLDELAAGDLEVRASLEPSYGALAPEAALAFRRLGLLGAVDVASWVVRALTGLDDPEPAVEQLVEANLLEETGADATGEPRYRLHDVLAVYAAEMAAADDPAGNDAVLRAYFGVLTTLAEAASGRTTQSVDEVPLSPVEPSGVLPAREVERLTADGVAWLLAEQVALERAIEATARRGWAVESFRLYERAMRYLDVFVPNDRVIELAGVVERALRDAGEDRWAGRMRYHLAIQHIKASLDDELLGSLAECARGFGRDGDHAAEALALASLAHYGHLRTGVADVALARRAVEAARRGGVRSAACSVRRELALMLAHSGRYEEALPHFDETLALCRELGNELAEVQLNHSVARCALQHGDLARAAEASARAVARIDVVDDLRGTGYVTSLAGRVAVATGRPAEGVRLATRAYRIFVEVGEGIGAANAAASIGEGYLALGRPADALAVLEPALREYGEVGTALEVERMRRAFAEAGAAVGGTGGSAAP</sequence>
<dbReference type="InterPro" id="IPR051677">
    <property type="entry name" value="AfsR-DnrI-RedD_regulator"/>
</dbReference>
<dbReference type="PANTHER" id="PTHR35807">
    <property type="entry name" value="TRANSCRIPTIONAL REGULATOR REDD-RELATED"/>
    <property type="match status" value="1"/>
</dbReference>
<dbReference type="InterPro" id="IPR001867">
    <property type="entry name" value="OmpR/PhoB-type_DNA-bd"/>
</dbReference>
<dbReference type="InterPro" id="IPR036388">
    <property type="entry name" value="WH-like_DNA-bd_sf"/>
</dbReference>
<dbReference type="InterPro" id="IPR011990">
    <property type="entry name" value="TPR-like_helical_dom_sf"/>
</dbReference>
<comment type="similarity">
    <text evidence="1">Belongs to the AfsR/DnrI/RedD regulatory family.</text>
</comment>
<evidence type="ECO:0000256" key="5">
    <source>
        <dbReference type="PROSITE-ProRule" id="PRU01091"/>
    </source>
</evidence>
<comment type="caution">
    <text evidence="7">The sequence shown here is derived from an EMBL/GenBank/DDBJ whole genome shotgun (WGS) entry which is preliminary data.</text>
</comment>
<dbReference type="InterPro" id="IPR005158">
    <property type="entry name" value="BTAD"/>
</dbReference>
<dbReference type="Gene3D" id="3.40.50.300">
    <property type="entry name" value="P-loop containing nucleotide triphosphate hydrolases"/>
    <property type="match status" value="1"/>
</dbReference>